<dbReference type="EMBL" id="JACGBB010000056">
    <property type="protein sequence ID" value="MBZ7988184.1"/>
    <property type="molecule type" value="Genomic_DNA"/>
</dbReference>
<protein>
    <submittedName>
        <fullName evidence="1">Beta-1,4-N-acetylgalactosaminyltransferase</fullName>
    </submittedName>
</protein>
<name>A0ABS7WTS8_9BACT</name>
<evidence type="ECO:0000313" key="2">
    <source>
        <dbReference type="Proteomes" id="UP000786183"/>
    </source>
</evidence>
<keyword evidence="2" id="KW-1185">Reference proteome</keyword>
<dbReference type="RefSeq" id="WP_172232618.1">
    <property type="nucleotide sequence ID" value="NZ_CP035946.1"/>
</dbReference>
<proteinExistence type="predicted"/>
<sequence length="314" mass="37408">MGLFTKKIITNNVVDLKEFNKHIPLLYKLKTLNIKNEDFNKYYDKAIHKGYFSYIKEASKPNSALNPWAYIRVKNEIITLKASLYSILPAVQRGVIGYNDCDDGSEEVILEFCEKFPSFKAIKYPFSVKDFKPANEDEKLYSYYNYVASFIPKNEWLIKLDVDHIYDAKKLFNSFFLVKNKKDVLSIARVNFVINNNKVYITPSDTGDIYRDVVDHWLIYNDNLKWQEYLTQYGRSIEILRFNDRRIIRSILNNYHFYAVKKDRFASELTQWDISLQDFIKNDTKYIGRLIKKDFLDEKLILNIYNNLNWRSNE</sequence>
<dbReference type="Proteomes" id="UP000786183">
    <property type="component" value="Unassembled WGS sequence"/>
</dbReference>
<dbReference type="Pfam" id="PF06306">
    <property type="entry name" value="CgtA"/>
    <property type="match status" value="1"/>
</dbReference>
<reference evidence="1 2" key="1">
    <citation type="submission" date="2020-07" db="EMBL/GenBank/DDBJ databases">
        <title>Transfer of Campylobacter canadensis to the novel genus Avispirillum gen. nov., that also includes two novel species recovered from migratory waterfowl: Avispirillum anseris sp. nov. and Avispirillum brantae sp. nov.</title>
        <authorList>
            <person name="Miller W.G."/>
            <person name="Chapman M.H."/>
            <person name="Yee E."/>
            <person name="Inglis G.D."/>
        </authorList>
    </citation>
    <scope>NUCLEOTIDE SEQUENCE [LARGE SCALE GENOMIC DNA]</scope>
    <source>
        <strain evidence="1 2">L283</strain>
    </source>
</reference>
<evidence type="ECO:0000313" key="1">
    <source>
        <dbReference type="EMBL" id="MBZ7988184.1"/>
    </source>
</evidence>
<comment type="caution">
    <text evidence="1">The sequence shown here is derived from an EMBL/GenBank/DDBJ whole genome shotgun (WGS) entry which is preliminary data.</text>
</comment>
<organism evidence="1 2">
    <name type="scientific">Campylobacter canadensis</name>
    <dbReference type="NCBI Taxonomy" id="449520"/>
    <lineage>
        <taxon>Bacteria</taxon>
        <taxon>Pseudomonadati</taxon>
        <taxon>Campylobacterota</taxon>
        <taxon>Epsilonproteobacteria</taxon>
        <taxon>Campylobacterales</taxon>
        <taxon>Campylobacteraceae</taxon>
        <taxon>Campylobacter</taxon>
    </lineage>
</organism>
<dbReference type="InterPro" id="IPR010446">
    <property type="entry name" value="GalNAc_Trfase_b"/>
</dbReference>
<gene>
    <name evidence="1" type="ORF">AVCANL283_08800</name>
</gene>
<accession>A0ABS7WTS8</accession>